<dbReference type="GO" id="GO:0004722">
    <property type="term" value="F:protein serine/threonine phosphatase activity"/>
    <property type="evidence" value="ECO:0007669"/>
    <property type="project" value="InterPro"/>
</dbReference>
<dbReference type="Pfam" id="PF13672">
    <property type="entry name" value="PP2C_2"/>
    <property type="match status" value="1"/>
</dbReference>
<evidence type="ECO:0000313" key="5">
    <source>
        <dbReference type="Proteomes" id="UP000295244"/>
    </source>
</evidence>
<dbReference type="RefSeq" id="WP_132692078.1">
    <property type="nucleotide sequence ID" value="NZ_SKBU01000020.1"/>
</dbReference>
<dbReference type="SUPFAM" id="SSF81606">
    <property type="entry name" value="PP2C-like"/>
    <property type="match status" value="1"/>
</dbReference>
<dbReference type="InterPro" id="IPR015655">
    <property type="entry name" value="PP2C"/>
</dbReference>
<dbReference type="Proteomes" id="UP000295244">
    <property type="component" value="Unassembled WGS sequence"/>
</dbReference>
<feature type="compositionally biased region" description="Basic residues" evidence="1">
    <location>
        <begin position="271"/>
        <end position="282"/>
    </location>
</feature>
<keyword evidence="2" id="KW-0812">Transmembrane</keyword>
<dbReference type="InterPro" id="IPR036457">
    <property type="entry name" value="PPM-type-like_dom_sf"/>
</dbReference>
<dbReference type="PANTHER" id="PTHR47992">
    <property type="entry name" value="PROTEIN PHOSPHATASE"/>
    <property type="match status" value="1"/>
</dbReference>
<dbReference type="EMBL" id="SKBU01000020">
    <property type="protein sequence ID" value="TCJ15889.1"/>
    <property type="molecule type" value="Genomic_DNA"/>
</dbReference>
<reference evidence="4 5" key="1">
    <citation type="submission" date="2019-03" db="EMBL/GenBank/DDBJ databases">
        <title>Whole genome sequence of a novel Rubrobacter taiwanensis strain, isolated from Yellowstone National Park.</title>
        <authorList>
            <person name="Freed S."/>
            <person name="Ramaley R.F."/>
            <person name="Kyndt J.A."/>
        </authorList>
    </citation>
    <scope>NUCLEOTIDE SEQUENCE [LARGE SCALE GENOMIC DNA]</scope>
    <source>
        <strain evidence="4 5">Yellowstone</strain>
    </source>
</reference>
<keyword evidence="5" id="KW-1185">Reference proteome</keyword>
<protein>
    <submittedName>
        <fullName evidence="4">Stp1/IreP family PP2C-type Ser/Thr phosphatase</fullName>
    </submittedName>
</protein>
<evidence type="ECO:0000259" key="3">
    <source>
        <dbReference type="PROSITE" id="PS51746"/>
    </source>
</evidence>
<evidence type="ECO:0000256" key="1">
    <source>
        <dbReference type="SAM" id="MobiDB-lite"/>
    </source>
</evidence>
<dbReference type="PROSITE" id="PS51746">
    <property type="entry name" value="PPM_2"/>
    <property type="match status" value="1"/>
</dbReference>
<comment type="caution">
    <text evidence="4">The sequence shown here is derived from an EMBL/GenBank/DDBJ whole genome shotgun (WGS) entry which is preliminary data.</text>
</comment>
<dbReference type="NCBIfam" id="NF033484">
    <property type="entry name" value="Stp1_PP2C_phos"/>
    <property type="match status" value="1"/>
</dbReference>
<sequence length="385" mass="42449">MVSLEYFGATDPGKVRQNNEDSLLLGGGKDPSLLAVADGIGGFEAGEVASRIAIDVLGKLDPGDSLEEAIRRANRKILNIARQDRRYEGMGTTIVAIRFSGPTAEIAHVGDSRAYLVQEGELKPVTEDHSLVAELIRSGDITRDQAQDHPQKNLITRALGAEETVEVDVSVLRVRPGDRLLLCTDGLSDMISEREIERILRENRDPEIATRRLISAALEAGGADNVTVIVTNVTEDAGTPVPDIRRDRSGDTEEMAGVAGAGEPPPPIPRTRPRGNPRRKQKARPALRFLKGLVRGLVALAVVGVILMPAYLWGSSRYFLGVDDGVVVVYRGLPYEPLGLRLNEEWRRTDLRVSEIDEPYRQQLDDRRLYSRERAEAVVRDLREE</sequence>
<name>A0A4R1BFF0_9ACTN</name>
<dbReference type="InterPro" id="IPR001932">
    <property type="entry name" value="PPM-type_phosphatase-like_dom"/>
</dbReference>
<keyword evidence="2" id="KW-0472">Membrane</keyword>
<evidence type="ECO:0000256" key="2">
    <source>
        <dbReference type="SAM" id="Phobius"/>
    </source>
</evidence>
<proteinExistence type="predicted"/>
<dbReference type="SMART" id="SM00332">
    <property type="entry name" value="PP2Cc"/>
    <property type="match status" value="1"/>
</dbReference>
<dbReference type="AlphaFoldDB" id="A0A4R1BFF0"/>
<dbReference type="SMART" id="SM00331">
    <property type="entry name" value="PP2C_SIG"/>
    <property type="match status" value="1"/>
</dbReference>
<gene>
    <name evidence="4" type="ORF">E0L93_11570</name>
</gene>
<feature type="domain" description="PPM-type phosphatase" evidence="3">
    <location>
        <begin position="6"/>
        <end position="233"/>
    </location>
</feature>
<accession>A0A4R1BFF0</accession>
<evidence type="ECO:0000313" key="4">
    <source>
        <dbReference type="EMBL" id="TCJ15889.1"/>
    </source>
</evidence>
<keyword evidence="2" id="KW-1133">Transmembrane helix</keyword>
<dbReference type="CDD" id="cd00143">
    <property type="entry name" value="PP2Cc"/>
    <property type="match status" value="1"/>
</dbReference>
<organism evidence="4 5">
    <name type="scientific">Rubrobacter taiwanensis</name>
    <dbReference type="NCBI Taxonomy" id="185139"/>
    <lineage>
        <taxon>Bacteria</taxon>
        <taxon>Bacillati</taxon>
        <taxon>Actinomycetota</taxon>
        <taxon>Rubrobacteria</taxon>
        <taxon>Rubrobacterales</taxon>
        <taxon>Rubrobacteraceae</taxon>
        <taxon>Rubrobacter</taxon>
    </lineage>
</organism>
<dbReference type="OrthoDB" id="9801841at2"/>
<feature type="region of interest" description="Disordered" evidence="1">
    <location>
        <begin position="238"/>
        <end position="282"/>
    </location>
</feature>
<feature type="transmembrane region" description="Helical" evidence="2">
    <location>
        <begin position="292"/>
        <end position="313"/>
    </location>
</feature>
<dbReference type="Gene3D" id="3.60.40.10">
    <property type="entry name" value="PPM-type phosphatase domain"/>
    <property type="match status" value="1"/>
</dbReference>